<keyword evidence="2" id="KW-1185">Reference proteome</keyword>
<gene>
    <name evidence="1" type="ORF">MCU_01139</name>
</gene>
<organism evidence="1 2">
    <name type="scientific">Bartonella elizabethae Re6043vi</name>
    <dbReference type="NCBI Taxonomy" id="1094554"/>
    <lineage>
        <taxon>Bacteria</taxon>
        <taxon>Pseudomonadati</taxon>
        <taxon>Pseudomonadota</taxon>
        <taxon>Alphaproteobacteria</taxon>
        <taxon>Hyphomicrobiales</taxon>
        <taxon>Bartonellaceae</taxon>
        <taxon>Bartonella</taxon>
    </lineage>
</organism>
<proteinExistence type="predicted"/>
<evidence type="ECO:0000313" key="2">
    <source>
        <dbReference type="Proteomes" id="UP000008942"/>
    </source>
</evidence>
<name>A0ABP2QN75_BAREL</name>
<accession>A0ABP2QN75</accession>
<protein>
    <submittedName>
        <fullName evidence="1">Uncharacterized protein</fullName>
    </submittedName>
</protein>
<evidence type="ECO:0000313" key="1">
    <source>
        <dbReference type="EMBL" id="EJF83454.1"/>
    </source>
</evidence>
<dbReference type="Proteomes" id="UP000008942">
    <property type="component" value="Unassembled WGS sequence"/>
</dbReference>
<comment type="caution">
    <text evidence="1">The sequence shown here is derived from an EMBL/GenBank/DDBJ whole genome shotgun (WGS) entry which is preliminary data.</text>
</comment>
<dbReference type="EMBL" id="AILW01000004">
    <property type="protein sequence ID" value="EJF83454.1"/>
    <property type="molecule type" value="Genomic_DNA"/>
</dbReference>
<reference evidence="1 2" key="1">
    <citation type="submission" date="2012-03" db="EMBL/GenBank/DDBJ databases">
        <title>The Genome Sequence of Bartonella elizabethae Re6043vi.</title>
        <authorList>
            <consortium name="The Broad Institute Genome Sequencing Platform"/>
            <consortium name="The Broad Institute Genome Sequencing Center for Infectious Disease"/>
            <person name="Feldgarden M."/>
            <person name="Kirby J."/>
            <person name="Kosoy M."/>
            <person name="Birtles R."/>
            <person name="Probert W.S."/>
            <person name="Chiaraviglio L."/>
            <person name="Young S.K."/>
            <person name="Zeng Q."/>
            <person name="Gargeya S."/>
            <person name="Fitzgerald M."/>
            <person name="Haas B."/>
            <person name="Abouelleil A."/>
            <person name="Alvarado L."/>
            <person name="Arachchi H.M."/>
            <person name="Berlin A."/>
            <person name="Chapman S.B."/>
            <person name="Gearin G."/>
            <person name="Goldberg J."/>
            <person name="Griggs A."/>
            <person name="Gujja S."/>
            <person name="Hansen M."/>
            <person name="Heiman D."/>
            <person name="Howarth C."/>
            <person name="Larimer J."/>
            <person name="Lui A."/>
            <person name="MacDonald P.J.P."/>
            <person name="McCowen C."/>
            <person name="Montmayeur A."/>
            <person name="Murphy C."/>
            <person name="Neiman D."/>
            <person name="Pearson M."/>
            <person name="Priest M."/>
            <person name="Roberts A."/>
            <person name="Saif S."/>
            <person name="Shea T."/>
            <person name="Sisk P."/>
            <person name="Stolte C."/>
            <person name="Sykes S."/>
            <person name="Wortman J."/>
            <person name="Nusbaum C."/>
            <person name="Birren B."/>
        </authorList>
    </citation>
    <scope>NUCLEOTIDE SEQUENCE [LARGE SCALE GENOMIC DNA]</scope>
    <source>
        <strain evidence="1 2">Re6043vi</strain>
    </source>
</reference>
<sequence>MDKSTLKKHKIPLILPLNAKIIVTLETSKEYEVVCTFYFSKNGKHHEFIPFMEGEYTLHRHSHERIFKICEMRAL</sequence>